<feature type="compositionally biased region" description="Polar residues" evidence="1">
    <location>
        <begin position="1"/>
        <end position="12"/>
    </location>
</feature>
<sequence>MQVTYRAVTSSGDAPADTGASSRRSQSPSLPKDDGSNPRFAVREHSPGNVAEARAEHDGSHSEETAGESTPLPSEGGRESV</sequence>
<feature type="compositionally biased region" description="Basic and acidic residues" evidence="1">
    <location>
        <begin position="31"/>
        <end position="46"/>
    </location>
</feature>
<feature type="compositionally biased region" description="Basic and acidic residues" evidence="1">
    <location>
        <begin position="53"/>
        <end position="64"/>
    </location>
</feature>
<dbReference type="AlphaFoldDB" id="A0A8T1E6L5"/>
<organism evidence="2 3">
    <name type="scientific">Phytophthora cactorum</name>
    <dbReference type="NCBI Taxonomy" id="29920"/>
    <lineage>
        <taxon>Eukaryota</taxon>
        <taxon>Sar</taxon>
        <taxon>Stramenopiles</taxon>
        <taxon>Oomycota</taxon>
        <taxon>Peronosporomycetes</taxon>
        <taxon>Peronosporales</taxon>
        <taxon>Peronosporaceae</taxon>
        <taxon>Phytophthora</taxon>
    </lineage>
</organism>
<proteinExistence type="predicted"/>
<accession>A0A8T1E6L5</accession>
<feature type="region of interest" description="Disordered" evidence="1">
    <location>
        <begin position="1"/>
        <end position="81"/>
    </location>
</feature>
<dbReference type="Proteomes" id="UP000736787">
    <property type="component" value="Unassembled WGS sequence"/>
</dbReference>
<evidence type="ECO:0000313" key="3">
    <source>
        <dbReference type="Proteomes" id="UP000736787"/>
    </source>
</evidence>
<evidence type="ECO:0000313" key="2">
    <source>
        <dbReference type="EMBL" id="KAG2949302.1"/>
    </source>
</evidence>
<feature type="compositionally biased region" description="Polar residues" evidence="1">
    <location>
        <begin position="19"/>
        <end position="29"/>
    </location>
</feature>
<reference evidence="2" key="1">
    <citation type="submission" date="2018-10" db="EMBL/GenBank/DDBJ databases">
        <title>Effector identification in a new, highly contiguous assembly of the strawberry crown rot pathogen Phytophthora cactorum.</title>
        <authorList>
            <person name="Armitage A.D."/>
            <person name="Nellist C.F."/>
            <person name="Bates H."/>
            <person name="Vickerstaff R.J."/>
            <person name="Harrison R.J."/>
        </authorList>
    </citation>
    <scope>NUCLEOTIDE SEQUENCE</scope>
    <source>
        <strain evidence="2">4040</strain>
    </source>
</reference>
<protein>
    <submittedName>
        <fullName evidence="2">Uncharacterized protein</fullName>
    </submittedName>
</protein>
<evidence type="ECO:0000256" key="1">
    <source>
        <dbReference type="SAM" id="MobiDB-lite"/>
    </source>
</evidence>
<dbReference type="EMBL" id="RCMK01000093">
    <property type="protein sequence ID" value="KAG2949302.1"/>
    <property type="molecule type" value="Genomic_DNA"/>
</dbReference>
<name>A0A8T1E6L5_9STRA</name>
<gene>
    <name evidence="2" type="ORF">PC117_g5321</name>
</gene>
<comment type="caution">
    <text evidence="2">The sequence shown here is derived from an EMBL/GenBank/DDBJ whole genome shotgun (WGS) entry which is preliminary data.</text>
</comment>